<sequence length="272" mass="30920">MANPTEIDLLQAEFKKMSLCEINKPLMHHFGQQVDWKEPCDYELALASQFPAFKTLELIEKRVENKLLSDALNSIELLSLKNIQHNASIVNQSIKRLSATDRDLMRLFSNKDIQNIMVALTNVHYQTAAHDIQVTCSRHALKNAARAKTNSNNGKKAASKQKPIHALIQHMYQYLISSPLTDNCKKEFIYTSINRHLNHLLTLELSSEHKALFSAYSAKNDTSKIEAPSTKTIQKCVANIKIDKTIGRPIKGKKSTGIIQMENHLKKDFQKR</sequence>
<evidence type="ECO:0000313" key="1">
    <source>
        <dbReference type="EMBL" id="SON50409.1"/>
    </source>
</evidence>
<dbReference type="RefSeq" id="WP_102522898.1">
    <property type="nucleotide sequence ID" value="NZ_LT960611.1"/>
</dbReference>
<keyword evidence="2" id="KW-1185">Reference proteome</keyword>
<gene>
    <name evidence="1" type="ORF">VTAP4600_A2430</name>
</gene>
<dbReference type="EMBL" id="LT960611">
    <property type="protein sequence ID" value="SON50409.1"/>
    <property type="molecule type" value="Genomic_DNA"/>
</dbReference>
<organism evidence="1 2">
    <name type="scientific">Vibrio tapetis subsp. tapetis</name>
    <dbReference type="NCBI Taxonomy" id="1671868"/>
    <lineage>
        <taxon>Bacteria</taxon>
        <taxon>Pseudomonadati</taxon>
        <taxon>Pseudomonadota</taxon>
        <taxon>Gammaproteobacteria</taxon>
        <taxon>Vibrionales</taxon>
        <taxon>Vibrionaceae</taxon>
        <taxon>Vibrio</taxon>
    </lineage>
</organism>
<dbReference type="AlphaFoldDB" id="A0A2N8ZET0"/>
<name>A0A2N8ZET0_9VIBR</name>
<accession>A0A2N8ZET0</accession>
<evidence type="ECO:0000313" key="2">
    <source>
        <dbReference type="Proteomes" id="UP000235828"/>
    </source>
</evidence>
<dbReference type="KEGG" id="vta:A2430"/>
<dbReference type="Proteomes" id="UP000235828">
    <property type="component" value="Chromosome A"/>
</dbReference>
<reference evidence="1 2" key="1">
    <citation type="submission" date="2017-10" db="EMBL/GenBank/DDBJ databases">
        <authorList>
            <person name="Banno H."/>
            <person name="Chua N.-H."/>
        </authorList>
    </citation>
    <scope>NUCLEOTIDE SEQUENCE [LARGE SCALE GENOMIC DNA]</scope>
    <source>
        <strain evidence="1">Vibrio tapetis CECT4600</strain>
    </source>
</reference>
<proteinExistence type="predicted"/>
<protein>
    <submittedName>
        <fullName evidence="1">Uncharacterized protein</fullName>
    </submittedName>
</protein>